<name>A0A179I3C1_CORDF</name>
<dbReference type="Proteomes" id="UP000243081">
    <property type="component" value="Unassembled WGS sequence"/>
</dbReference>
<reference evidence="2 3" key="1">
    <citation type="submission" date="2016-03" db="EMBL/GenBank/DDBJ databases">
        <title>Fine-scale spatial genetic structure of a fungal parasite of coffee scale insects.</title>
        <authorList>
            <person name="Jackson D."/>
            <person name="Zemenick K.A."/>
            <person name="Malloure B."/>
            <person name="Quandt C.A."/>
            <person name="James T.Y."/>
        </authorList>
    </citation>
    <scope>NUCLEOTIDE SEQUENCE [LARGE SCALE GENOMIC DNA]</scope>
    <source>
        <strain evidence="2 3">UM487</strain>
    </source>
</reference>
<protein>
    <submittedName>
        <fullName evidence="2">Uncharacterized protein</fullName>
    </submittedName>
</protein>
<sequence>MSTERRRRDVHATMHFLDKGCTPEQLNASRSLATPNGYGELDDARRVVVHDVTGSEADFTLDNSAFCYVKHKSGVDMQMTDEEIKLKYYPETAAMIQKITGASLVRVFNHLRRVSHGDNPQALGGKDTTHHQAYKVHVDQSWQQVWRPLRPVYKDPLAVTDIRTQEPDDLVRIDVTLTDGVRTSNLAVRHNARQKWFYKHAQKPDEPLVFKQFDSADRACLGQVLHSAFIDDEYNNGDPRWSIEARALVFYEDQQGIQPEEVFDDGYGAK</sequence>
<dbReference type="AlphaFoldDB" id="A0A179I3C1"/>
<dbReference type="InterPro" id="IPR044053">
    <property type="entry name" value="AsaB-like"/>
</dbReference>
<dbReference type="EMBL" id="LUKN01004321">
    <property type="protein sequence ID" value="OAQ96160.1"/>
    <property type="molecule type" value="Genomic_DNA"/>
</dbReference>
<comment type="caution">
    <text evidence="2">The sequence shown here is derived from an EMBL/GenBank/DDBJ whole genome shotgun (WGS) entry which is preliminary data.</text>
</comment>
<dbReference type="NCBIfam" id="NF041278">
    <property type="entry name" value="CmcJ_NvfI_EfuI"/>
    <property type="match status" value="1"/>
</dbReference>
<keyword evidence="3" id="KW-1185">Reference proteome</keyword>
<evidence type="ECO:0000313" key="3">
    <source>
        <dbReference type="Proteomes" id="UP000243081"/>
    </source>
</evidence>
<comment type="similarity">
    <text evidence="1">Belongs to the asaB hydroxylase/desaturase family.</text>
</comment>
<dbReference type="PANTHER" id="PTHR34598">
    <property type="entry name" value="BLL6449 PROTEIN"/>
    <property type="match status" value="1"/>
</dbReference>
<feature type="non-terminal residue" evidence="2">
    <location>
        <position position="270"/>
    </location>
</feature>
<dbReference type="OrthoDB" id="412788at2759"/>
<gene>
    <name evidence="2" type="ORF">LLEC1_02117</name>
</gene>
<dbReference type="PANTHER" id="PTHR34598:SF3">
    <property type="entry name" value="OXIDOREDUCTASE AN1597"/>
    <property type="match status" value="1"/>
</dbReference>
<dbReference type="OMA" id="RAETWTI"/>
<dbReference type="GO" id="GO:0016491">
    <property type="term" value="F:oxidoreductase activity"/>
    <property type="evidence" value="ECO:0007669"/>
    <property type="project" value="InterPro"/>
</dbReference>
<evidence type="ECO:0000256" key="1">
    <source>
        <dbReference type="ARBA" id="ARBA00023604"/>
    </source>
</evidence>
<evidence type="ECO:0000313" key="2">
    <source>
        <dbReference type="EMBL" id="OAQ96160.1"/>
    </source>
</evidence>
<proteinExistence type="inferred from homology"/>
<accession>A0A179I3C1</accession>
<organism evidence="2 3">
    <name type="scientific">Cordyceps confragosa</name>
    <name type="common">Lecanicillium lecanii</name>
    <dbReference type="NCBI Taxonomy" id="2714763"/>
    <lineage>
        <taxon>Eukaryota</taxon>
        <taxon>Fungi</taxon>
        <taxon>Dikarya</taxon>
        <taxon>Ascomycota</taxon>
        <taxon>Pezizomycotina</taxon>
        <taxon>Sordariomycetes</taxon>
        <taxon>Hypocreomycetidae</taxon>
        <taxon>Hypocreales</taxon>
        <taxon>Cordycipitaceae</taxon>
        <taxon>Akanthomyces</taxon>
    </lineage>
</organism>